<evidence type="ECO:0000256" key="1">
    <source>
        <dbReference type="ARBA" id="ARBA00008682"/>
    </source>
</evidence>
<dbReference type="Pfam" id="PF00187">
    <property type="entry name" value="Chitin_bind_1"/>
    <property type="match status" value="1"/>
</dbReference>
<reference evidence="7 8" key="1">
    <citation type="submission" date="2023-01" db="EMBL/GenBank/DDBJ databases">
        <title>Analysis of 21 Apiospora genomes using comparative genomics revels a genus with tremendous synthesis potential of carbohydrate active enzymes and secondary metabolites.</title>
        <authorList>
            <person name="Sorensen T."/>
        </authorList>
    </citation>
    <scope>NUCLEOTIDE SEQUENCE [LARGE SCALE GENOMIC DNA]</scope>
    <source>
        <strain evidence="7 8">CBS 117206</strain>
    </source>
</reference>
<gene>
    <name evidence="7" type="ORF">PG999_009846</name>
</gene>
<comment type="similarity">
    <text evidence="1">Belongs to the glycosyl hydrolase 18 family. Chitinase class V subfamily.</text>
</comment>
<dbReference type="GO" id="GO:0008843">
    <property type="term" value="F:endochitinase activity"/>
    <property type="evidence" value="ECO:0007669"/>
    <property type="project" value="UniProtKB-EC"/>
</dbReference>
<dbReference type="GO" id="GO:0008061">
    <property type="term" value="F:chitin binding"/>
    <property type="evidence" value="ECO:0007669"/>
    <property type="project" value="UniProtKB-UniRule"/>
</dbReference>
<evidence type="ECO:0000313" key="7">
    <source>
        <dbReference type="EMBL" id="KAK8106487.1"/>
    </source>
</evidence>
<keyword evidence="7" id="KW-0378">Hydrolase</keyword>
<accession>A0AAW0QKH1</accession>
<feature type="disulfide bond" evidence="4">
    <location>
        <begin position="13"/>
        <end position="25"/>
    </location>
</feature>
<dbReference type="SUPFAM" id="SSF57016">
    <property type="entry name" value="Plant lectins/antimicrobial peptides"/>
    <property type="match status" value="1"/>
</dbReference>
<feature type="domain" description="GH18" evidence="6">
    <location>
        <begin position="68"/>
        <end position="401"/>
    </location>
</feature>
<feature type="domain" description="Chitin-binding type-1" evidence="5">
    <location>
        <begin position="1"/>
        <end position="53"/>
    </location>
</feature>
<dbReference type="Proteomes" id="UP001392437">
    <property type="component" value="Unassembled WGS sequence"/>
</dbReference>
<dbReference type="CDD" id="cd00035">
    <property type="entry name" value="ChtBD1"/>
    <property type="match status" value="1"/>
</dbReference>
<dbReference type="SUPFAM" id="SSF54556">
    <property type="entry name" value="Chitinase insertion domain"/>
    <property type="match status" value="1"/>
</dbReference>
<dbReference type="InterPro" id="IPR029070">
    <property type="entry name" value="Chitinase_insertion_sf"/>
</dbReference>
<dbReference type="Gene3D" id="3.30.60.10">
    <property type="entry name" value="Endochitinase-like"/>
    <property type="match status" value="1"/>
</dbReference>
<dbReference type="SMART" id="SM00636">
    <property type="entry name" value="Glyco_18"/>
    <property type="match status" value="1"/>
</dbReference>
<dbReference type="PANTHER" id="PTHR11177:SF333">
    <property type="entry name" value="CHITINASE"/>
    <property type="match status" value="1"/>
</dbReference>
<dbReference type="InterPro" id="IPR017853">
    <property type="entry name" value="GH"/>
</dbReference>
<protein>
    <recommendedName>
        <fullName evidence="2">chitinase</fullName>
        <ecNumber evidence="2">3.2.1.14</ecNumber>
    </recommendedName>
</protein>
<dbReference type="PROSITE" id="PS51910">
    <property type="entry name" value="GH18_2"/>
    <property type="match status" value="1"/>
</dbReference>
<dbReference type="AlphaFoldDB" id="A0AAW0QKH1"/>
<evidence type="ECO:0000256" key="3">
    <source>
        <dbReference type="ARBA" id="ARBA00022669"/>
    </source>
</evidence>
<proteinExistence type="inferred from homology"/>
<evidence type="ECO:0000259" key="6">
    <source>
        <dbReference type="PROSITE" id="PS51910"/>
    </source>
</evidence>
<keyword evidence="3 4" id="KW-0147">Chitin-binding</keyword>
<dbReference type="Pfam" id="PF00704">
    <property type="entry name" value="Glyco_hydro_18"/>
    <property type="match status" value="1"/>
</dbReference>
<dbReference type="InterPro" id="IPR001002">
    <property type="entry name" value="Chitin-bd_1"/>
</dbReference>
<evidence type="ECO:0000256" key="4">
    <source>
        <dbReference type="PROSITE-ProRule" id="PRU00261"/>
    </source>
</evidence>
<dbReference type="PROSITE" id="PS50941">
    <property type="entry name" value="CHIT_BIND_I_2"/>
    <property type="match status" value="1"/>
</dbReference>
<dbReference type="EC" id="3.2.1.14" evidence="2"/>
<evidence type="ECO:0000313" key="8">
    <source>
        <dbReference type="Proteomes" id="UP001392437"/>
    </source>
</evidence>
<name>A0AAW0QKH1_9PEZI</name>
<feature type="disulfide bond" evidence="4">
    <location>
        <begin position="18"/>
        <end position="32"/>
    </location>
</feature>
<dbReference type="GO" id="GO:0005975">
    <property type="term" value="P:carbohydrate metabolic process"/>
    <property type="evidence" value="ECO:0007669"/>
    <property type="project" value="InterPro"/>
</dbReference>
<keyword evidence="4" id="KW-1015">Disulfide bond</keyword>
<dbReference type="InterPro" id="IPR036861">
    <property type="entry name" value="Endochitinase-like_sf"/>
</dbReference>
<dbReference type="EMBL" id="JAQQWP010000008">
    <property type="protein sequence ID" value="KAK8106487.1"/>
    <property type="molecule type" value="Genomic_DNA"/>
</dbReference>
<dbReference type="SUPFAM" id="SSF51445">
    <property type="entry name" value="(Trans)glycosidases"/>
    <property type="match status" value="1"/>
</dbReference>
<dbReference type="InterPro" id="IPR018371">
    <property type="entry name" value="Chitin-binding_1_CS"/>
</dbReference>
<dbReference type="InterPro" id="IPR050314">
    <property type="entry name" value="Glycosyl_Hydrlase_18"/>
</dbReference>
<organism evidence="7 8">
    <name type="scientific">Apiospora kogelbergensis</name>
    <dbReference type="NCBI Taxonomy" id="1337665"/>
    <lineage>
        <taxon>Eukaryota</taxon>
        <taxon>Fungi</taxon>
        <taxon>Dikarya</taxon>
        <taxon>Ascomycota</taxon>
        <taxon>Pezizomycotina</taxon>
        <taxon>Sordariomycetes</taxon>
        <taxon>Xylariomycetidae</taxon>
        <taxon>Amphisphaeriales</taxon>
        <taxon>Apiosporaceae</taxon>
        <taxon>Apiospora</taxon>
    </lineage>
</organism>
<keyword evidence="8" id="KW-1185">Reference proteome</keyword>
<comment type="caution">
    <text evidence="7">The sequence shown here is derived from an EMBL/GenBank/DDBJ whole genome shotgun (WGS) entry which is preliminary data.</text>
</comment>
<evidence type="ECO:0000259" key="5">
    <source>
        <dbReference type="PROSITE" id="PS50941"/>
    </source>
</evidence>
<dbReference type="InterPro" id="IPR001223">
    <property type="entry name" value="Glyco_hydro18_cat"/>
</dbReference>
<dbReference type="Gene3D" id="3.20.20.80">
    <property type="entry name" value="Glycosidases"/>
    <property type="match status" value="1"/>
</dbReference>
<dbReference type="Gene3D" id="3.10.50.10">
    <property type="match status" value="1"/>
</dbReference>
<evidence type="ECO:0000256" key="2">
    <source>
        <dbReference type="ARBA" id="ARBA00012729"/>
    </source>
</evidence>
<comment type="caution">
    <text evidence="4">Lacks conserved residue(s) required for the propagation of feature annotation.</text>
</comment>
<dbReference type="SMART" id="SM00270">
    <property type="entry name" value="ChtBD1"/>
    <property type="match status" value="1"/>
</dbReference>
<sequence length="401" mass="44479">MCGKNSENGAMRCGMNLCCSASGFCGTTDLYCVNADPAGKTAPCQAGFGSCQTYPYPSCQAGSGNINHRTIGYYQSGNVRNRKCNQVRPKQIRTTGYTHMFYAFSSFDPKTFQVRVEDNDDVAMMKEFTGLSMNSGPQTWIAIGGLISAPPRQLTLLENRAAFISSLKTFMDMYGFTGVDLDWEYPGDPPSGGRKLQDTRNFPLLLQEMRAAYPSNYGISMTLPPDYAYLQWFDAKAMEQYVDFFNFMSYDLHTAKETQPNGKTQIKGQTDISEIKTKTQPLWFAGLNPAKINFGLAAYGRGYTLADPSCNRLLCPFSGPSIGGPCTNTTEGVISLAEIKALIQDQHLTPKYLSEQMMKQITWGNQWIGYDDEETFAAKKAWADGLCFGGSFVWSVDFETQ</sequence>
<dbReference type="InterPro" id="IPR011583">
    <property type="entry name" value="Chitinase_II/V-like_cat"/>
</dbReference>
<dbReference type="PANTHER" id="PTHR11177">
    <property type="entry name" value="CHITINASE"/>
    <property type="match status" value="1"/>
</dbReference>
<dbReference type="PROSITE" id="PS00026">
    <property type="entry name" value="CHIT_BIND_I_1"/>
    <property type="match status" value="1"/>
</dbReference>